<name>A0A6J6WBM6_9ZZZZ</name>
<dbReference type="GO" id="GO:0015833">
    <property type="term" value="P:peptide transport"/>
    <property type="evidence" value="ECO:0007669"/>
    <property type="project" value="InterPro"/>
</dbReference>
<evidence type="ECO:0000259" key="4">
    <source>
        <dbReference type="PROSITE" id="PS50893"/>
    </source>
</evidence>
<dbReference type="InterPro" id="IPR013563">
    <property type="entry name" value="Oligopep_ABC_C"/>
</dbReference>
<dbReference type="Gene3D" id="3.40.50.300">
    <property type="entry name" value="P-loop containing nucleotide triphosphate hydrolases"/>
    <property type="match status" value="1"/>
</dbReference>
<dbReference type="InterPro" id="IPR050319">
    <property type="entry name" value="ABC_transp_ATP-bind"/>
</dbReference>
<dbReference type="AlphaFoldDB" id="A0A6J6WBM6"/>
<dbReference type="GO" id="GO:0016887">
    <property type="term" value="F:ATP hydrolysis activity"/>
    <property type="evidence" value="ECO:0007669"/>
    <property type="project" value="InterPro"/>
</dbReference>
<dbReference type="PROSITE" id="PS00211">
    <property type="entry name" value="ABC_TRANSPORTER_1"/>
    <property type="match status" value="1"/>
</dbReference>
<dbReference type="SUPFAM" id="SSF52540">
    <property type="entry name" value="P-loop containing nucleoside triphosphate hydrolases"/>
    <property type="match status" value="1"/>
</dbReference>
<evidence type="ECO:0000313" key="5">
    <source>
        <dbReference type="EMBL" id="CAB4780756.1"/>
    </source>
</evidence>
<evidence type="ECO:0000256" key="2">
    <source>
        <dbReference type="ARBA" id="ARBA00022741"/>
    </source>
</evidence>
<dbReference type="GO" id="GO:0005524">
    <property type="term" value="F:ATP binding"/>
    <property type="evidence" value="ECO:0007669"/>
    <property type="project" value="UniProtKB-KW"/>
</dbReference>
<proteinExistence type="predicted"/>
<keyword evidence="3" id="KW-0067">ATP-binding</keyword>
<evidence type="ECO:0000256" key="3">
    <source>
        <dbReference type="ARBA" id="ARBA00022840"/>
    </source>
</evidence>
<keyword evidence="2" id="KW-0547">Nucleotide-binding</keyword>
<dbReference type="EMBL" id="CAEZZZ010000044">
    <property type="protein sequence ID" value="CAB4780756.1"/>
    <property type="molecule type" value="Genomic_DNA"/>
</dbReference>
<feature type="domain" description="ABC transporter" evidence="4">
    <location>
        <begin position="5"/>
        <end position="254"/>
    </location>
</feature>
<protein>
    <submittedName>
        <fullName evidence="5">Unannotated protein</fullName>
    </submittedName>
</protein>
<reference evidence="5" key="1">
    <citation type="submission" date="2020-05" db="EMBL/GenBank/DDBJ databases">
        <authorList>
            <person name="Chiriac C."/>
            <person name="Salcher M."/>
            <person name="Ghai R."/>
            <person name="Kavagutti S V."/>
        </authorList>
    </citation>
    <scope>NUCLEOTIDE SEQUENCE</scope>
</reference>
<gene>
    <name evidence="5" type="ORF">UFOPK2931_00769</name>
</gene>
<dbReference type="PROSITE" id="PS50893">
    <property type="entry name" value="ABC_TRANSPORTER_2"/>
    <property type="match status" value="1"/>
</dbReference>
<dbReference type="CDD" id="cd03257">
    <property type="entry name" value="ABC_NikE_OppD_transporters"/>
    <property type="match status" value="1"/>
</dbReference>
<dbReference type="Pfam" id="PF00005">
    <property type="entry name" value="ABC_tran"/>
    <property type="match status" value="1"/>
</dbReference>
<dbReference type="InterPro" id="IPR003593">
    <property type="entry name" value="AAA+_ATPase"/>
</dbReference>
<sequence>MTTLLQAHSVNFSYHAGVPILRNISVSVNEGINVGLVGESGSGKSTLLRLLLGILTPTQGEISFNGSVLSLSNLEQARKFRSQVQVVFQDPYSSLDPRQRVDRLIAEPLISLGLSKEISDDRKTRMRWIEDQVIGALESVGLNPDSAKRYPDEFSGGQRQRIAIARAIVCKPRILLADEPVSALDVTTRVHIIELMKELAEKHNLTIVTVSHDLAVVASLCKETIVLEKGVVVEQGLTSQVLGHPTHPYTRKLIESLPRLPA</sequence>
<keyword evidence="1" id="KW-0813">Transport</keyword>
<organism evidence="5">
    <name type="scientific">freshwater metagenome</name>
    <dbReference type="NCBI Taxonomy" id="449393"/>
    <lineage>
        <taxon>unclassified sequences</taxon>
        <taxon>metagenomes</taxon>
        <taxon>ecological metagenomes</taxon>
    </lineage>
</organism>
<dbReference type="SMART" id="SM00382">
    <property type="entry name" value="AAA"/>
    <property type="match status" value="1"/>
</dbReference>
<dbReference type="PANTHER" id="PTHR43776">
    <property type="entry name" value="TRANSPORT ATP-BINDING PROTEIN"/>
    <property type="match status" value="1"/>
</dbReference>
<dbReference type="GO" id="GO:0055085">
    <property type="term" value="P:transmembrane transport"/>
    <property type="evidence" value="ECO:0007669"/>
    <property type="project" value="UniProtKB-ARBA"/>
</dbReference>
<dbReference type="InterPro" id="IPR017871">
    <property type="entry name" value="ABC_transporter-like_CS"/>
</dbReference>
<dbReference type="InterPro" id="IPR003439">
    <property type="entry name" value="ABC_transporter-like_ATP-bd"/>
</dbReference>
<accession>A0A6J6WBM6</accession>
<evidence type="ECO:0000256" key="1">
    <source>
        <dbReference type="ARBA" id="ARBA00022448"/>
    </source>
</evidence>
<dbReference type="InterPro" id="IPR027417">
    <property type="entry name" value="P-loop_NTPase"/>
</dbReference>
<dbReference type="Pfam" id="PF08352">
    <property type="entry name" value="oligo_HPY"/>
    <property type="match status" value="1"/>
</dbReference>